<comment type="caution">
    <text evidence="1">The sequence shown here is derived from an EMBL/GenBank/DDBJ whole genome shotgun (WGS) entry which is preliminary data.</text>
</comment>
<dbReference type="Proteomes" id="UP000317730">
    <property type="component" value="Unassembled WGS sequence"/>
</dbReference>
<evidence type="ECO:0000313" key="2">
    <source>
        <dbReference type="Proteomes" id="UP000317730"/>
    </source>
</evidence>
<accession>A0A4Y3TVJ0</accession>
<evidence type="ECO:0000313" key="1">
    <source>
        <dbReference type="EMBL" id="GEB85509.1"/>
    </source>
</evidence>
<keyword evidence="2" id="KW-1185">Reference proteome</keyword>
<proteinExistence type="predicted"/>
<reference evidence="1 2" key="1">
    <citation type="submission" date="2019-06" db="EMBL/GenBank/DDBJ databases">
        <title>Whole genome shotgun sequence of Acetobacter peroxydans NBRC 13755.</title>
        <authorList>
            <person name="Hosoyama A."/>
            <person name="Uohara A."/>
            <person name="Ohji S."/>
            <person name="Ichikawa N."/>
        </authorList>
    </citation>
    <scope>NUCLEOTIDE SEQUENCE [LARGE SCALE GENOMIC DNA]</scope>
    <source>
        <strain evidence="1 2">NBRC 13755</strain>
    </source>
</reference>
<gene>
    <name evidence="1" type="ORF">APE01nite_13060</name>
</gene>
<sequence length="60" mass="6657">MIPITGRSAIMAVFYLFLLTGPVERPMGFQVPQHGGFAYALSQWVMDQRVSTEGRLTGII</sequence>
<dbReference type="EMBL" id="BJMV01000006">
    <property type="protein sequence ID" value="GEB85509.1"/>
    <property type="molecule type" value="Genomic_DNA"/>
</dbReference>
<name>A0A4Y3TVJ0_9PROT</name>
<protein>
    <submittedName>
        <fullName evidence="1">Uncharacterized protein</fullName>
    </submittedName>
</protein>
<organism evidence="1 2">
    <name type="scientific">Acetobacter peroxydans</name>
    <dbReference type="NCBI Taxonomy" id="104098"/>
    <lineage>
        <taxon>Bacteria</taxon>
        <taxon>Pseudomonadati</taxon>
        <taxon>Pseudomonadota</taxon>
        <taxon>Alphaproteobacteria</taxon>
        <taxon>Acetobacterales</taxon>
        <taxon>Acetobacteraceae</taxon>
        <taxon>Acetobacter</taxon>
    </lineage>
</organism>
<dbReference type="AlphaFoldDB" id="A0A4Y3TVJ0"/>